<name>S3C134_OPHP1</name>
<accession>S3C134</accession>
<feature type="compositionally biased region" description="Low complexity" evidence="1">
    <location>
        <begin position="156"/>
        <end position="177"/>
    </location>
</feature>
<feature type="compositionally biased region" description="Basic residues" evidence="1">
    <location>
        <begin position="110"/>
        <end position="120"/>
    </location>
</feature>
<dbReference type="OMA" id="SAPRDNM"/>
<dbReference type="VEuPathDB" id="FungiDB:F503_02580"/>
<dbReference type="AlphaFoldDB" id="S3C134"/>
<dbReference type="CDD" id="cd00167">
    <property type="entry name" value="SANT"/>
    <property type="match status" value="1"/>
</dbReference>
<feature type="compositionally biased region" description="Low complexity" evidence="1">
    <location>
        <begin position="121"/>
        <end position="138"/>
    </location>
</feature>
<reference evidence="2 3" key="1">
    <citation type="journal article" date="2013" name="BMC Genomics">
        <title>The genome and transcriptome of the pine saprophyte Ophiostoma piceae, and a comparison with the bark beetle-associated pine pathogen Grosmannia clavigera.</title>
        <authorList>
            <person name="Haridas S."/>
            <person name="Wang Y."/>
            <person name="Lim L."/>
            <person name="Massoumi Alamouti S."/>
            <person name="Jackman S."/>
            <person name="Docking R."/>
            <person name="Robertson G."/>
            <person name="Birol I."/>
            <person name="Bohlmann J."/>
            <person name="Breuil C."/>
        </authorList>
    </citation>
    <scope>NUCLEOTIDE SEQUENCE [LARGE SCALE GENOMIC DNA]</scope>
    <source>
        <strain evidence="2 3">UAMH 11346</strain>
    </source>
</reference>
<keyword evidence="3" id="KW-1185">Reference proteome</keyword>
<feature type="region of interest" description="Disordered" evidence="1">
    <location>
        <begin position="110"/>
        <end position="178"/>
    </location>
</feature>
<gene>
    <name evidence="2" type="ORF">F503_02580</name>
</gene>
<dbReference type="STRING" id="1262450.S3C134"/>
<dbReference type="HOGENOM" id="CLU_042560_0_0_1"/>
<dbReference type="eggNOG" id="ENOG502S3M7">
    <property type="taxonomic scope" value="Eukaryota"/>
</dbReference>
<dbReference type="EMBL" id="KE148153">
    <property type="protein sequence ID" value="EPE06452.1"/>
    <property type="molecule type" value="Genomic_DNA"/>
</dbReference>
<dbReference type="Proteomes" id="UP000016923">
    <property type="component" value="Unassembled WGS sequence"/>
</dbReference>
<evidence type="ECO:0008006" key="4">
    <source>
        <dbReference type="Google" id="ProtNLM"/>
    </source>
</evidence>
<feature type="region of interest" description="Disordered" evidence="1">
    <location>
        <begin position="31"/>
        <end position="71"/>
    </location>
</feature>
<evidence type="ECO:0000313" key="2">
    <source>
        <dbReference type="EMBL" id="EPE06452.1"/>
    </source>
</evidence>
<feature type="compositionally biased region" description="Low complexity" evidence="1">
    <location>
        <begin position="331"/>
        <end position="343"/>
    </location>
</feature>
<feature type="compositionally biased region" description="Low complexity" evidence="1">
    <location>
        <begin position="32"/>
        <end position="52"/>
    </location>
</feature>
<evidence type="ECO:0000256" key="1">
    <source>
        <dbReference type="SAM" id="MobiDB-lite"/>
    </source>
</evidence>
<protein>
    <recommendedName>
        <fullName evidence="4">Myb-like domain-containing protein</fullName>
    </recommendedName>
</protein>
<dbReference type="InterPro" id="IPR001005">
    <property type="entry name" value="SANT/Myb"/>
</dbReference>
<proteinExistence type="predicted"/>
<evidence type="ECO:0000313" key="3">
    <source>
        <dbReference type="Proteomes" id="UP000016923"/>
    </source>
</evidence>
<dbReference type="OrthoDB" id="5399305at2759"/>
<feature type="region of interest" description="Disordered" evidence="1">
    <location>
        <begin position="328"/>
        <end position="347"/>
    </location>
</feature>
<sequence length="398" mass="42784">MSPTIQMAPATYTPTSDAMDRHDYGITKRYHQYSQQHHQQSHQPHQSQQPHSQHSHSQHSNTSSTGGGRAWSDDEEVYLLQTRLQKMPYKHIAAHLKKTELACRLHYHQLSHGSNRRKRTTSVSSGSSSATAGHGSHSPPVQAAVPSPIHEHALIQSQSQSQSRTPSPPASSYSMSSGGVQLPAIMTNMSTPSPRMLPAILPKPNMTSMNSMPGMSSMPSMSTSSSPSIVPVSVSVTDPHSAPLLPAATFTSDNARSAAAPNLRLDCSGLSAPAPLASAGPHHPVDMGRLNAVYAVHRSSFWSAIASEYGHGANPAVLEQAWRTGFGGPLSSGSSAPLTPGTSPDDRELYYNAYGKTQPQDKTRISAILGIDANPRSPKEREMVRRLEEERVVVPPVA</sequence>
<feature type="region of interest" description="Disordered" evidence="1">
    <location>
        <begin position="1"/>
        <end position="20"/>
    </location>
</feature>
<organism evidence="2 3">
    <name type="scientific">Ophiostoma piceae (strain UAMH 11346)</name>
    <name type="common">Sap stain fungus</name>
    <dbReference type="NCBI Taxonomy" id="1262450"/>
    <lineage>
        <taxon>Eukaryota</taxon>
        <taxon>Fungi</taxon>
        <taxon>Dikarya</taxon>
        <taxon>Ascomycota</taxon>
        <taxon>Pezizomycotina</taxon>
        <taxon>Sordariomycetes</taxon>
        <taxon>Sordariomycetidae</taxon>
        <taxon>Ophiostomatales</taxon>
        <taxon>Ophiostomataceae</taxon>
        <taxon>Ophiostoma</taxon>
    </lineage>
</organism>